<name>A0A940DK76_9BACT</name>
<gene>
    <name evidence="2" type="ORF">IAC51_00940</name>
</gene>
<accession>A0A940DK76</accession>
<dbReference type="InterPro" id="IPR025250">
    <property type="entry name" value="DUF4199"/>
</dbReference>
<reference evidence="2" key="2">
    <citation type="journal article" date="2021" name="PeerJ">
        <title>Extensive microbial diversity within the chicken gut microbiome revealed by metagenomics and culture.</title>
        <authorList>
            <person name="Gilroy R."/>
            <person name="Ravi A."/>
            <person name="Getino M."/>
            <person name="Pursley I."/>
            <person name="Horton D.L."/>
            <person name="Alikhan N.F."/>
            <person name="Baker D."/>
            <person name="Gharbi K."/>
            <person name="Hall N."/>
            <person name="Watson M."/>
            <person name="Adriaenssens E.M."/>
            <person name="Foster-Nyarko E."/>
            <person name="Jarju S."/>
            <person name="Secka A."/>
            <person name="Antonio M."/>
            <person name="Oren A."/>
            <person name="Chaudhuri R.R."/>
            <person name="La Ragione R."/>
            <person name="Hildebrand F."/>
            <person name="Pallen M.J."/>
        </authorList>
    </citation>
    <scope>NUCLEOTIDE SEQUENCE</scope>
    <source>
        <strain evidence="2">3924</strain>
    </source>
</reference>
<feature type="transmembrane region" description="Helical" evidence="1">
    <location>
        <begin position="35"/>
        <end position="53"/>
    </location>
</feature>
<dbReference type="EMBL" id="JADIMV010000020">
    <property type="protein sequence ID" value="MBO8439197.1"/>
    <property type="molecule type" value="Genomic_DNA"/>
</dbReference>
<dbReference type="PROSITE" id="PS51257">
    <property type="entry name" value="PROKAR_LIPOPROTEIN"/>
    <property type="match status" value="1"/>
</dbReference>
<reference evidence="2" key="1">
    <citation type="submission" date="2020-10" db="EMBL/GenBank/DDBJ databases">
        <authorList>
            <person name="Gilroy R."/>
        </authorList>
    </citation>
    <scope>NUCLEOTIDE SEQUENCE</scope>
    <source>
        <strain evidence="2">3924</strain>
    </source>
</reference>
<dbReference type="Pfam" id="PF13858">
    <property type="entry name" value="DUF4199"/>
    <property type="match status" value="1"/>
</dbReference>
<keyword evidence="1" id="KW-0472">Membrane</keyword>
<organism evidence="2 3">
    <name type="scientific">Candidatus Aphodosoma intestinipullorum</name>
    <dbReference type="NCBI Taxonomy" id="2840674"/>
    <lineage>
        <taxon>Bacteria</taxon>
        <taxon>Pseudomonadati</taxon>
        <taxon>Bacteroidota</taxon>
        <taxon>Bacteroidia</taxon>
        <taxon>Bacteroidales</taxon>
        <taxon>Candidatus Aphodosoma</taxon>
    </lineage>
</organism>
<feature type="transmembrane region" description="Helical" evidence="1">
    <location>
        <begin position="9"/>
        <end position="29"/>
    </location>
</feature>
<protein>
    <submittedName>
        <fullName evidence="2">DUF4199 domain-containing protein</fullName>
    </submittedName>
</protein>
<feature type="transmembrane region" description="Helical" evidence="1">
    <location>
        <begin position="65"/>
        <end position="92"/>
    </location>
</feature>
<evidence type="ECO:0000313" key="2">
    <source>
        <dbReference type="EMBL" id="MBO8439197.1"/>
    </source>
</evidence>
<keyword evidence="1" id="KW-1133">Transmembrane helix</keyword>
<dbReference type="AlphaFoldDB" id="A0A940DK76"/>
<proteinExistence type="predicted"/>
<sequence length="172" mass="19464">MRIEINRHAMYYGLVMGCVFGLNFILSTIPSMFTAAMQVAVICIIPFVAFMMVKNCRDRVCGGYIPYWVSVWYVVQLFLYASMISAAFKFVFFKFIKPDYLSNQFQLSMNTLEKLGLTSGMEESAVYAVQEQATDAVTMSLQSIWINIILGFVVALIVSAFAKREKGAFDNE</sequence>
<evidence type="ECO:0000256" key="1">
    <source>
        <dbReference type="SAM" id="Phobius"/>
    </source>
</evidence>
<feature type="transmembrane region" description="Helical" evidence="1">
    <location>
        <begin position="144"/>
        <end position="162"/>
    </location>
</feature>
<comment type="caution">
    <text evidence="2">The sequence shown here is derived from an EMBL/GenBank/DDBJ whole genome shotgun (WGS) entry which is preliminary data.</text>
</comment>
<keyword evidence="1" id="KW-0812">Transmembrane</keyword>
<dbReference type="Proteomes" id="UP000712007">
    <property type="component" value="Unassembled WGS sequence"/>
</dbReference>
<evidence type="ECO:0000313" key="3">
    <source>
        <dbReference type="Proteomes" id="UP000712007"/>
    </source>
</evidence>